<reference evidence="1" key="1">
    <citation type="submission" date="2022-02" db="EMBL/GenBank/DDBJ databases">
        <title>Plant Genome Project.</title>
        <authorList>
            <person name="Zhang R.-G."/>
        </authorList>
    </citation>
    <scope>NUCLEOTIDE SEQUENCE</scope>
    <source>
        <strain evidence="1">AT1</strain>
    </source>
</reference>
<comment type="caution">
    <text evidence="1">The sequence shown here is derived from an EMBL/GenBank/DDBJ whole genome shotgun (WGS) entry which is preliminary data.</text>
</comment>
<proteinExistence type="predicted"/>
<evidence type="ECO:0000313" key="1">
    <source>
        <dbReference type="EMBL" id="KAI8560142.1"/>
    </source>
</evidence>
<protein>
    <submittedName>
        <fullName evidence="1">Uncharacterized protein</fullName>
    </submittedName>
</protein>
<organism evidence="1 2">
    <name type="scientific">Rhododendron molle</name>
    <name type="common">Chinese azalea</name>
    <name type="synonym">Azalea mollis</name>
    <dbReference type="NCBI Taxonomy" id="49168"/>
    <lineage>
        <taxon>Eukaryota</taxon>
        <taxon>Viridiplantae</taxon>
        <taxon>Streptophyta</taxon>
        <taxon>Embryophyta</taxon>
        <taxon>Tracheophyta</taxon>
        <taxon>Spermatophyta</taxon>
        <taxon>Magnoliopsida</taxon>
        <taxon>eudicotyledons</taxon>
        <taxon>Gunneridae</taxon>
        <taxon>Pentapetalae</taxon>
        <taxon>asterids</taxon>
        <taxon>Ericales</taxon>
        <taxon>Ericaceae</taxon>
        <taxon>Ericoideae</taxon>
        <taxon>Rhodoreae</taxon>
        <taxon>Rhododendron</taxon>
    </lineage>
</organism>
<accession>A0ACC0P607</accession>
<dbReference type="Proteomes" id="UP001062846">
    <property type="component" value="Chromosome 4"/>
</dbReference>
<sequence length="250" mass="25853">MAEAGGNGGSDDVIDWPGDVGGPMAVEVDNQQRAKTTGVEGATVGHGSDGGGDREQEIGGGDVCRATEEEPRATMGANRVGPGIEPEGSGTMAEGSPVLDGSSGGIEGSGAVGDDTGPKQTPPRDSAKGKGVVVGEEETTEVPMTYWGEDIVCRPAETAATSSSHVPITKYDVAEHLPDEMLAKLLEEIPMIREMVLKAKEDRASAIEASEAAERAERERVGEAQGLAADMEVKEKEAEEAQGPRVRAVD</sequence>
<keyword evidence="2" id="KW-1185">Reference proteome</keyword>
<name>A0ACC0P607_RHOML</name>
<dbReference type="EMBL" id="CM046391">
    <property type="protein sequence ID" value="KAI8560142.1"/>
    <property type="molecule type" value="Genomic_DNA"/>
</dbReference>
<evidence type="ECO:0000313" key="2">
    <source>
        <dbReference type="Proteomes" id="UP001062846"/>
    </source>
</evidence>
<gene>
    <name evidence="1" type="ORF">RHMOL_Rhmol04G0232900</name>
</gene>